<organism evidence="1">
    <name type="scientific">marine sediment metagenome</name>
    <dbReference type="NCBI Taxonomy" id="412755"/>
    <lineage>
        <taxon>unclassified sequences</taxon>
        <taxon>metagenomes</taxon>
        <taxon>ecological metagenomes</taxon>
    </lineage>
</organism>
<accession>A0A0F9F969</accession>
<dbReference type="EMBL" id="LAZR01024461">
    <property type="protein sequence ID" value="KKL75061.1"/>
    <property type="molecule type" value="Genomic_DNA"/>
</dbReference>
<dbReference type="AlphaFoldDB" id="A0A0F9F969"/>
<evidence type="ECO:0000313" key="1">
    <source>
        <dbReference type="EMBL" id="KKL75061.1"/>
    </source>
</evidence>
<gene>
    <name evidence="1" type="ORF">LCGC14_2058620</name>
</gene>
<feature type="non-terminal residue" evidence="1">
    <location>
        <position position="1"/>
    </location>
</feature>
<protein>
    <submittedName>
        <fullName evidence="1">Uncharacterized protein</fullName>
    </submittedName>
</protein>
<name>A0A0F9F969_9ZZZZ</name>
<proteinExistence type="predicted"/>
<reference evidence="1" key="1">
    <citation type="journal article" date="2015" name="Nature">
        <title>Complex archaea that bridge the gap between prokaryotes and eukaryotes.</title>
        <authorList>
            <person name="Spang A."/>
            <person name="Saw J.H."/>
            <person name="Jorgensen S.L."/>
            <person name="Zaremba-Niedzwiedzka K."/>
            <person name="Martijn J."/>
            <person name="Lind A.E."/>
            <person name="van Eijk R."/>
            <person name="Schleper C."/>
            <person name="Guy L."/>
            <person name="Ettema T.J."/>
        </authorList>
    </citation>
    <scope>NUCLEOTIDE SEQUENCE</scope>
</reference>
<sequence length="142" mass="16085">LGQDLYKLGYVKDIPAIHERKTFQRDKIGDNNFTLVCKNYDNMFSIGHPASMLTGVNWMYQPLQIINEDSITIWNGIASNISQNQKTKSVNIKSNDSIFSKRTDIIEYTSSTWEAAATAAKNIMDNASFTNYDNQSIQASIY</sequence>
<comment type="caution">
    <text evidence="1">The sequence shown here is derived from an EMBL/GenBank/DDBJ whole genome shotgun (WGS) entry which is preliminary data.</text>
</comment>